<accession>A0A3N6LYV3</accession>
<sequence>MFIVVAQRLRPMIGVSVSLYDKFEDLGVLLDIVRNNWEDEYFVSVCSNHPNAHEKVSDLSSEIDHFEQGAQIDADESIAGRSKRVNFLLRVNNTIRTAIRGALSCDEVDHVLHLHSDAWPLSEEGLQSLIDSMDERDASVAFKTSTEKFLEQYPPGHFMDQFLLFNATDCRSAGLFERELLEYPPGIHSHRLLPMVCLVAFGWGSIWHYSNRSEEVLWDGEPTLRAGRRVRPMTYNPKYAQVHIAREDFGPGQGKSLQAYYLDEHGLTEGEYIDELLTDHLRDRDTLFDDIAGYYAQFDEELKWYYGVSTSSLGRSTRDIVEFTDLDGREKMMKVLGHNVDVLANGVYDRFQQLMGDSSPDIRTERKTKELDLHKHYTQALNKDTLPEDLRGKHFMNTYNTRHHPNDL</sequence>
<comment type="caution">
    <text evidence="1">The sequence shown here is derived from an EMBL/GenBank/DDBJ whole genome shotgun (WGS) entry which is preliminary data.</text>
</comment>
<organism evidence="1 2">
    <name type="scientific">Natrarchaeobius halalkaliphilus</name>
    <dbReference type="NCBI Taxonomy" id="1679091"/>
    <lineage>
        <taxon>Archaea</taxon>
        <taxon>Methanobacteriati</taxon>
        <taxon>Methanobacteriota</taxon>
        <taxon>Stenosarchaea group</taxon>
        <taxon>Halobacteria</taxon>
        <taxon>Halobacteriales</taxon>
        <taxon>Natrialbaceae</taxon>
        <taxon>Natrarchaeobius</taxon>
    </lineage>
</organism>
<protein>
    <submittedName>
        <fullName evidence="1">Uncharacterized protein</fullName>
    </submittedName>
</protein>
<evidence type="ECO:0000313" key="1">
    <source>
        <dbReference type="EMBL" id="RQG93054.1"/>
    </source>
</evidence>
<name>A0A3N6LYV3_9EURY</name>
<dbReference type="AlphaFoldDB" id="A0A3N6LYV3"/>
<gene>
    <name evidence="1" type="ORF">EA462_02265</name>
</gene>
<evidence type="ECO:0000313" key="2">
    <source>
        <dbReference type="Proteomes" id="UP000273828"/>
    </source>
</evidence>
<dbReference type="Proteomes" id="UP000273828">
    <property type="component" value="Unassembled WGS sequence"/>
</dbReference>
<proteinExistence type="predicted"/>
<keyword evidence="2" id="KW-1185">Reference proteome</keyword>
<dbReference type="EMBL" id="REFY01000001">
    <property type="protein sequence ID" value="RQG93054.1"/>
    <property type="molecule type" value="Genomic_DNA"/>
</dbReference>
<reference evidence="1 2" key="1">
    <citation type="submission" date="2018-10" db="EMBL/GenBank/DDBJ databases">
        <title>Natrarchaeobius chitinivorans gen. nov., sp. nov., and Natrarchaeobius haloalkaliphilus sp. nov., alkaliphilic, chitin-utilizing haloarchaea from hypersaline alkaline lakes.</title>
        <authorList>
            <person name="Sorokin D.Y."/>
            <person name="Elcheninov A.G."/>
            <person name="Kostrikina N.A."/>
            <person name="Bale N.J."/>
            <person name="Sinninghe Damste J.S."/>
            <person name="Khijniak T.V."/>
            <person name="Kublanov I.V."/>
            <person name="Toshchakov S.V."/>
        </authorList>
    </citation>
    <scope>NUCLEOTIDE SEQUENCE [LARGE SCALE GENOMIC DNA]</scope>
    <source>
        <strain evidence="1 2">AArcht-Sl</strain>
    </source>
</reference>